<proteinExistence type="predicted"/>
<name>A0A6L8LKZ5_9RHOB</name>
<protein>
    <recommendedName>
        <fullName evidence="1">Glyoxalase-related protein domain-containing protein</fullName>
    </recommendedName>
</protein>
<dbReference type="InterPro" id="IPR045517">
    <property type="entry name" value="Glyoxalase_8"/>
</dbReference>
<dbReference type="RefSeq" id="WP_160974624.1">
    <property type="nucleotide sequence ID" value="NZ_WWEN01000007.1"/>
</dbReference>
<dbReference type="Pfam" id="PF20066">
    <property type="entry name" value="Glyoxalase_8"/>
    <property type="match status" value="1"/>
</dbReference>
<dbReference type="EMBL" id="WWEN01000007">
    <property type="protein sequence ID" value="MYM56717.1"/>
    <property type="molecule type" value="Genomic_DNA"/>
</dbReference>
<reference evidence="2 3" key="1">
    <citation type="submission" date="2020-01" db="EMBL/GenBank/DDBJ databases">
        <authorList>
            <person name="Chen S."/>
        </authorList>
    </citation>
    <scope>NUCLEOTIDE SEQUENCE [LARGE SCALE GENOMIC DNA]</scope>
    <source>
        <strain evidence="2 3">GS-10</strain>
    </source>
</reference>
<dbReference type="Proteomes" id="UP000479043">
    <property type="component" value="Unassembled WGS sequence"/>
</dbReference>
<accession>A0A6L8LKZ5</accession>
<evidence type="ECO:0000259" key="1">
    <source>
        <dbReference type="Pfam" id="PF20066"/>
    </source>
</evidence>
<comment type="caution">
    <text evidence="2">The sequence shown here is derived from an EMBL/GenBank/DDBJ whole genome shotgun (WGS) entry which is preliminary data.</text>
</comment>
<gene>
    <name evidence="2" type="ORF">GR167_15465</name>
</gene>
<dbReference type="AlphaFoldDB" id="A0A6L8LKZ5"/>
<sequence length="145" mass="16348">MTLQSVEEAKAQAKALRRELAEQGTPIRQSEALERIARQHGARDWNTLHARLSAPALRGLRPNMPVRGRYLGQDFTGRIVSVTKAGQYRRVKIRLDHPVDTVKFDSFSNWRRTVQGLIAEDGRSPEKTSDGVPQLIVERLPLRGA</sequence>
<organism evidence="2 3">
    <name type="scientific">Thalassovita mangrovi</name>
    <dbReference type="NCBI Taxonomy" id="2692236"/>
    <lineage>
        <taxon>Bacteria</taxon>
        <taxon>Pseudomonadati</taxon>
        <taxon>Pseudomonadota</taxon>
        <taxon>Alphaproteobacteria</taxon>
        <taxon>Rhodobacterales</taxon>
        <taxon>Roseobacteraceae</taxon>
        <taxon>Thalassovita</taxon>
    </lineage>
</organism>
<evidence type="ECO:0000313" key="3">
    <source>
        <dbReference type="Proteomes" id="UP000479043"/>
    </source>
</evidence>
<evidence type="ECO:0000313" key="2">
    <source>
        <dbReference type="EMBL" id="MYM56717.1"/>
    </source>
</evidence>
<keyword evidence="3" id="KW-1185">Reference proteome</keyword>
<feature type="domain" description="Glyoxalase-related protein" evidence="1">
    <location>
        <begin position="2"/>
        <end position="138"/>
    </location>
</feature>